<dbReference type="Gene3D" id="1.10.3210.10">
    <property type="entry name" value="Hypothetical protein af1432"/>
    <property type="match status" value="1"/>
</dbReference>
<dbReference type="InterPro" id="IPR037522">
    <property type="entry name" value="HD_GYP_dom"/>
</dbReference>
<dbReference type="EMBL" id="JAINZW010000001">
    <property type="protein sequence ID" value="MBZ4038329.1"/>
    <property type="molecule type" value="Genomic_DNA"/>
</dbReference>
<organism evidence="2 3">
    <name type="scientific">Novilysobacter selenitireducens</name>
    <dbReference type="NCBI Taxonomy" id="2872639"/>
    <lineage>
        <taxon>Bacteria</taxon>
        <taxon>Pseudomonadati</taxon>
        <taxon>Pseudomonadota</taxon>
        <taxon>Gammaproteobacteria</taxon>
        <taxon>Lysobacterales</taxon>
        <taxon>Lysobacteraceae</taxon>
        <taxon>Novilysobacter</taxon>
    </lineage>
</organism>
<dbReference type="Pfam" id="PF13487">
    <property type="entry name" value="HD_5"/>
    <property type="match status" value="1"/>
</dbReference>
<evidence type="ECO:0000313" key="3">
    <source>
        <dbReference type="Proteomes" id="UP001430954"/>
    </source>
</evidence>
<dbReference type="PANTHER" id="PTHR43155:SF2">
    <property type="entry name" value="CYCLIC DI-GMP PHOSPHODIESTERASE PA4108"/>
    <property type="match status" value="1"/>
</dbReference>
<dbReference type="RefSeq" id="WP_223674518.1">
    <property type="nucleotide sequence ID" value="NZ_JAINZW010000001.1"/>
</dbReference>
<dbReference type="SUPFAM" id="SSF109604">
    <property type="entry name" value="HD-domain/PDEase-like"/>
    <property type="match status" value="1"/>
</dbReference>
<reference evidence="2 3" key="1">
    <citation type="submission" date="2021-09" db="EMBL/GenBank/DDBJ databases">
        <title>Lysobacter sp. 13A isolated from the river sediment.</title>
        <authorList>
            <person name="Liu H."/>
            <person name="Li S."/>
            <person name="Mao S."/>
        </authorList>
    </citation>
    <scope>NUCLEOTIDE SEQUENCE [LARGE SCALE GENOMIC DNA]</scope>
    <source>
        <strain evidence="2 3">13A</strain>
    </source>
</reference>
<protein>
    <submittedName>
        <fullName evidence="2">HD domain-containing protein</fullName>
    </submittedName>
</protein>
<evidence type="ECO:0000313" key="2">
    <source>
        <dbReference type="EMBL" id="MBZ4038329.1"/>
    </source>
</evidence>
<dbReference type="CDD" id="cd00077">
    <property type="entry name" value="HDc"/>
    <property type="match status" value="1"/>
</dbReference>
<evidence type="ECO:0000259" key="1">
    <source>
        <dbReference type="PROSITE" id="PS51832"/>
    </source>
</evidence>
<feature type="domain" description="HD-GYP" evidence="1">
    <location>
        <begin position="115"/>
        <end position="314"/>
    </location>
</feature>
<dbReference type="InterPro" id="IPR003607">
    <property type="entry name" value="HD/PDEase_dom"/>
</dbReference>
<comment type="caution">
    <text evidence="2">The sequence shown here is derived from an EMBL/GenBank/DDBJ whole genome shotgun (WGS) entry which is preliminary data.</text>
</comment>
<dbReference type="PROSITE" id="PS51832">
    <property type="entry name" value="HD_GYP"/>
    <property type="match status" value="1"/>
</dbReference>
<name>A0ABS7T379_9GAMM</name>
<accession>A0ABS7T379</accession>
<dbReference type="PANTHER" id="PTHR43155">
    <property type="entry name" value="CYCLIC DI-GMP PHOSPHODIESTERASE PA4108-RELATED"/>
    <property type="match status" value="1"/>
</dbReference>
<gene>
    <name evidence="2" type="ORF">K6753_02100</name>
</gene>
<proteinExistence type="predicted"/>
<sequence length="421" mass="44774">MRPVQEEELVVGQPLAWPLFDPAGKLLADAGAMVLCEAQRLTLLQRGFVDPALCLVEDDTLLVDETGEPELPPPPLPPVFGEVRALKRRLADAHMQLLAAGTPEGALVVLELVTELQALVARDADAALAAVQLDLDDGGHISRQVHAAILCQMALRARERDPAEVDSLMAAALTYDLALGPIADTLNRQQGELSAQQRRQVSAHPDEAVMLLKAAGVEDPLWLDAVLHHHERLDGSGYPHGLMGRDIGDGARLLAVVDIFSAMVRPRAYREAVIARNALRNLFMERGTAVDTELPGLLVKEIGVFPPGTVVRLASGEVGVVTHRGGNAACPRVARLVNANGTFAAVARSRDTREAEHAIVEAVPQARYQAFLSNCARFWADGPQVRPAPNRPAPAAAPVVLPAAAVEASVPAPEDAETAAG</sequence>
<keyword evidence="3" id="KW-1185">Reference proteome</keyword>
<dbReference type="Proteomes" id="UP001430954">
    <property type="component" value="Unassembled WGS sequence"/>
</dbReference>